<feature type="region of interest" description="Disordered" evidence="1">
    <location>
        <begin position="32"/>
        <end position="57"/>
    </location>
</feature>
<sequence>MISGFKSLPPAGEPMAGLEPAIEGSLQISGWTHKPLCNQRPPKFKGSGGSSGRAVGYQVKGPRFESQSQPSQFFIGLLGPPSTKNGGRTAEKERKEKRKCQKDIELENLRFKAAGVKSDPWVSSTDGADALDKFPKWPNFVDGRDDLDSWPTHF</sequence>
<reference evidence="2 3" key="1">
    <citation type="journal article" date="2021" name="Elife">
        <title>Chloroplast acquisition without the gene transfer in kleptoplastic sea slugs, Plakobranchus ocellatus.</title>
        <authorList>
            <person name="Maeda T."/>
            <person name="Takahashi S."/>
            <person name="Yoshida T."/>
            <person name="Shimamura S."/>
            <person name="Takaki Y."/>
            <person name="Nagai Y."/>
            <person name="Toyoda A."/>
            <person name="Suzuki Y."/>
            <person name="Arimoto A."/>
            <person name="Ishii H."/>
            <person name="Satoh N."/>
            <person name="Nishiyama T."/>
            <person name="Hasebe M."/>
            <person name="Maruyama T."/>
            <person name="Minagawa J."/>
            <person name="Obokata J."/>
            <person name="Shigenobu S."/>
        </authorList>
    </citation>
    <scope>NUCLEOTIDE SEQUENCE [LARGE SCALE GENOMIC DNA]</scope>
</reference>
<proteinExistence type="predicted"/>
<name>A0AAV3XVA6_9GAST</name>
<dbReference type="EMBL" id="BLXT01000621">
    <property type="protein sequence ID" value="GFN78935.1"/>
    <property type="molecule type" value="Genomic_DNA"/>
</dbReference>
<evidence type="ECO:0000313" key="3">
    <source>
        <dbReference type="Proteomes" id="UP000735302"/>
    </source>
</evidence>
<organism evidence="2 3">
    <name type="scientific">Plakobranchus ocellatus</name>
    <dbReference type="NCBI Taxonomy" id="259542"/>
    <lineage>
        <taxon>Eukaryota</taxon>
        <taxon>Metazoa</taxon>
        <taxon>Spiralia</taxon>
        <taxon>Lophotrochozoa</taxon>
        <taxon>Mollusca</taxon>
        <taxon>Gastropoda</taxon>
        <taxon>Heterobranchia</taxon>
        <taxon>Euthyneura</taxon>
        <taxon>Panpulmonata</taxon>
        <taxon>Sacoglossa</taxon>
        <taxon>Placobranchoidea</taxon>
        <taxon>Plakobranchidae</taxon>
        <taxon>Plakobranchus</taxon>
    </lineage>
</organism>
<gene>
    <name evidence="2" type="ORF">PoB_000544100</name>
</gene>
<evidence type="ECO:0000256" key="1">
    <source>
        <dbReference type="SAM" id="MobiDB-lite"/>
    </source>
</evidence>
<feature type="region of interest" description="Disordered" evidence="1">
    <location>
        <begin position="75"/>
        <end position="101"/>
    </location>
</feature>
<comment type="caution">
    <text evidence="2">The sequence shown here is derived from an EMBL/GenBank/DDBJ whole genome shotgun (WGS) entry which is preliminary data.</text>
</comment>
<dbReference type="AlphaFoldDB" id="A0AAV3XVA6"/>
<dbReference type="Proteomes" id="UP000735302">
    <property type="component" value="Unassembled WGS sequence"/>
</dbReference>
<accession>A0AAV3XVA6</accession>
<keyword evidence="3" id="KW-1185">Reference proteome</keyword>
<evidence type="ECO:0000313" key="2">
    <source>
        <dbReference type="EMBL" id="GFN78935.1"/>
    </source>
</evidence>
<protein>
    <submittedName>
        <fullName evidence="2">Uncharacterized protein</fullName>
    </submittedName>
</protein>